<dbReference type="AlphaFoldDB" id="A0A061SE01"/>
<sequence>MITHKHKRRKVKRTTSLTAAKLPDKSECSSLFPLKATQTRLPKLDLHVRETTETADCLSTEVSPTSVLHSGISVGVLDGGEKSLAFMPETDVFQLAHKTAIERPELARTVKPLLVYAILQSGMEQCRRSVYKQCFHPEEAVSAESGFAVWEGLVKHKISENDARELFGMRLSVPKDLIESFPPTLFVSKLIPQELHGAGSGGLLLPCSFISMLSENQATALKMMETKLAFRVDLQDCSLAVQPARDPLGNLVPLCVLHRTM</sequence>
<gene>
    <name evidence="1" type="ORF">TSPGSL018_8761</name>
</gene>
<evidence type="ECO:0000313" key="1">
    <source>
        <dbReference type="EMBL" id="JAC81070.1"/>
    </source>
</evidence>
<proteinExistence type="predicted"/>
<dbReference type="EMBL" id="GBEZ01004121">
    <property type="protein sequence ID" value="JAC81070.1"/>
    <property type="molecule type" value="Transcribed_RNA"/>
</dbReference>
<name>A0A061SE01_9CHLO</name>
<protein>
    <submittedName>
        <fullName evidence="1">Uncharacterized protein</fullName>
    </submittedName>
</protein>
<reference evidence="1" key="1">
    <citation type="submission" date="2014-05" db="EMBL/GenBank/DDBJ databases">
        <title>The transcriptome of the halophilic microalga Tetraselmis sp. GSL018 isolated from the Great Salt Lake, Utah.</title>
        <authorList>
            <person name="Jinkerson R.E."/>
            <person name="D'Adamo S."/>
            <person name="Posewitz M.C."/>
        </authorList>
    </citation>
    <scope>NUCLEOTIDE SEQUENCE</scope>
    <source>
        <strain evidence="1">GSL018</strain>
    </source>
</reference>
<organism evidence="1">
    <name type="scientific">Tetraselmis sp. GSL018</name>
    <dbReference type="NCBI Taxonomy" id="582737"/>
    <lineage>
        <taxon>Eukaryota</taxon>
        <taxon>Viridiplantae</taxon>
        <taxon>Chlorophyta</taxon>
        <taxon>core chlorophytes</taxon>
        <taxon>Chlorodendrophyceae</taxon>
        <taxon>Chlorodendrales</taxon>
        <taxon>Chlorodendraceae</taxon>
        <taxon>Tetraselmis</taxon>
    </lineage>
</organism>
<accession>A0A061SE01</accession>